<gene>
    <name evidence="7" type="ORF">J3U88_29505</name>
</gene>
<dbReference type="PANTHER" id="PTHR43652">
    <property type="entry name" value="BASIC AMINO ACID ANTIPORTER YFCC-RELATED"/>
    <property type="match status" value="1"/>
</dbReference>
<feature type="transmembrane region" description="Helical" evidence="6">
    <location>
        <begin position="218"/>
        <end position="238"/>
    </location>
</feature>
<dbReference type="InterPro" id="IPR018385">
    <property type="entry name" value="C4_dicarb_anaerob_car-like"/>
</dbReference>
<evidence type="ECO:0000313" key="7">
    <source>
        <dbReference type="EMBL" id="MBO1322647.1"/>
    </source>
</evidence>
<evidence type="ECO:0000256" key="6">
    <source>
        <dbReference type="SAM" id="Phobius"/>
    </source>
</evidence>
<feature type="transmembrane region" description="Helical" evidence="6">
    <location>
        <begin position="12"/>
        <end position="31"/>
    </location>
</feature>
<dbReference type="GO" id="GO:0005886">
    <property type="term" value="C:plasma membrane"/>
    <property type="evidence" value="ECO:0007669"/>
    <property type="project" value="UniProtKB-SubCell"/>
</dbReference>
<dbReference type="AlphaFoldDB" id="A0A8J7QDP5"/>
<accession>A0A8J7QDP5</accession>
<organism evidence="7 8">
    <name type="scientific">Acanthopleuribacter pedis</name>
    <dbReference type="NCBI Taxonomy" id="442870"/>
    <lineage>
        <taxon>Bacteria</taxon>
        <taxon>Pseudomonadati</taxon>
        <taxon>Acidobacteriota</taxon>
        <taxon>Holophagae</taxon>
        <taxon>Acanthopleuribacterales</taxon>
        <taxon>Acanthopleuribacteraceae</taxon>
        <taxon>Acanthopleuribacter</taxon>
    </lineage>
</organism>
<feature type="transmembrane region" description="Helical" evidence="6">
    <location>
        <begin position="301"/>
        <end position="319"/>
    </location>
</feature>
<comment type="caution">
    <text evidence="7">The sequence shown here is derived from an EMBL/GenBank/DDBJ whole genome shotgun (WGS) entry which is preliminary data.</text>
</comment>
<dbReference type="Pfam" id="PF03606">
    <property type="entry name" value="DcuC"/>
    <property type="match status" value="1"/>
</dbReference>
<dbReference type="InterPro" id="IPR051679">
    <property type="entry name" value="DASS-Related_Transporters"/>
</dbReference>
<protein>
    <submittedName>
        <fullName evidence="7">YfcC family protein</fullName>
    </submittedName>
</protein>
<keyword evidence="3 6" id="KW-0812">Transmembrane</keyword>
<evidence type="ECO:0000313" key="8">
    <source>
        <dbReference type="Proteomes" id="UP000664417"/>
    </source>
</evidence>
<dbReference type="EMBL" id="JAFREP010000040">
    <property type="protein sequence ID" value="MBO1322647.1"/>
    <property type="molecule type" value="Genomic_DNA"/>
</dbReference>
<evidence type="ECO:0000256" key="3">
    <source>
        <dbReference type="ARBA" id="ARBA00022692"/>
    </source>
</evidence>
<reference evidence="7" key="1">
    <citation type="submission" date="2021-03" db="EMBL/GenBank/DDBJ databases">
        <authorList>
            <person name="Wang G."/>
        </authorList>
    </citation>
    <scope>NUCLEOTIDE SEQUENCE</scope>
    <source>
        <strain evidence="7">KCTC 12899</strain>
    </source>
</reference>
<evidence type="ECO:0000256" key="5">
    <source>
        <dbReference type="ARBA" id="ARBA00023136"/>
    </source>
</evidence>
<keyword evidence="5 6" id="KW-0472">Membrane</keyword>
<feature type="transmembrane region" description="Helical" evidence="6">
    <location>
        <begin position="455"/>
        <end position="477"/>
    </location>
</feature>
<feature type="transmembrane region" description="Helical" evidence="6">
    <location>
        <begin position="137"/>
        <end position="154"/>
    </location>
</feature>
<feature type="transmembrane region" description="Helical" evidence="6">
    <location>
        <begin position="272"/>
        <end position="295"/>
    </location>
</feature>
<feature type="transmembrane region" description="Helical" evidence="6">
    <location>
        <begin position="183"/>
        <end position="206"/>
    </location>
</feature>
<evidence type="ECO:0000256" key="1">
    <source>
        <dbReference type="ARBA" id="ARBA00004651"/>
    </source>
</evidence>
<proteinExistence type="predicted"/>
<sequence>MFDLLRKIPVPHVFALILGVIFVCSVLTYVLPSGRYERKQVEIEGSKRTVVVPGTYTSVDKFVSSEGLLLDVSPPEGEAVPTSFHGFLSAVPRGMEKAADIIFFIFVIGGVFGILSRTGVITAAIQAIVDSVGKKPWILIIVVMVLFSFGGSTLGMGEEFIPLVPIFVMVATRLGYDRIFGMAMVILAAQVGFAAATTNPFTVVIAQGIAEVPIYSGMWFRAIFYVVILTITLVYLIYYGEKVRKNPEASHVADVPGKTLESENVEFTSRHLWIIIASSLIFIGVLAGVILKHWWMAEMGGGFMLMGILAAAIAGLKVNEAASAFVKGMEEMVVAALVVGFARGIEVVLSNAMVLDTIVYHSASLLENLPNIVAVQGMLLFQTVLNFLIPSGSGQAAVTMPLMAPLADVLGITRQTAVFAFQCGDGFSNLIIPTSGILMSMLSLASIPYDRWLRFMLPLFGMFLLTSGIFLAIAVVIQL</sequence>
<dbReference type="RefSeq" id="WP_207862620.1">
    <property type="nucleotide sequence ID" value="NZ_JAFREP010000040.1"/>
</dbReference>
<evidence type="ECO:0000256" key="2">
    <source>
        <dbReference type="ARBA" id="ARBA00022475"/>
    </source>
</evidence>
<keyword evidence="8" id="KW-1185">Reference proteome</keyword>
<feature type="transmembrane region" description="Helical" evidence="6">
    <location>
        <begin position="101"/>
        <end position="125"/>
    </location>
</feature>
<comment type="subcellular location">
    <subcellularLocation>
        <location evidence="1">Cell membrane</location>
        <topology evidence="1">Multi-pass membrane protein</topology>
    </subcellularLocation>
</comment>
<keyword evidence="4 6" id="KW-1133">Transmembrane helix</keyword>
<feature type="transmembrane region" description="Helical" evidence="6">
    <location>
        <begin position="331"/>
        <end position="349"/>
    </location>
</feature>
<feature type="transmembrane region" description="Helical" evidence="6">
    <location>
        <begin position="430"/>
        <end position="449"/>
    </location>
</feature>
<evidence type="ECO:0000256" key="4">
    <source>
        <dbReference type="ARBA" id="ARBA00022989"/>
    </source>
</evidence>
<dbReference type="Proteomes" id="UP000664417">
    <property type="component" value="Unassembled WGS sequence"/>
</dbReference>
<keyword evidence="2" id="KW-1003">Cell membrane</keyword>
<name>A0A8J7QDP5_9BACT</name>
<dbReference type="PANTHER" id="PTHR43652:SF2">
    <property type="entry name" value="BASIC AMINO ACID ANTIPORTER YFCC-RELATED"/>
    <property type="match status" value="1"/>
</dbReference>